<dbReference type="InterPro" id="IPR029045">
    <property type="entry name" value="ClpP/crotonase-like_dom_sf"/>
</dbReference>
<dbReference type="Proteomes" id="UP001162131">
    <property type="component" value="Unassembled WGS sequence"/>
</dbReference>
<dbReference type="PANTHER" id="PTHR11941">
    <property type="entry name" value="ENOYL-COA HYDRATASE-RELATED"/>
    <property type="match status" value="1"/>
</dbReference>
<proteinExistence type="predicted"/>
<evidence type="ECO:0000256" key="1">
    <source>
        <dbReference type="SAM" id="Phobius"/>
    </source>
</evidence>
<dbReference type="GO" id="GO:0006635">
    <property type="term" value="P:fatty acid beta-oxidation"/>
    <property type="evidence" value="ECO:0007669"/>
    <property type="project" value="TreeGrafter"/>
</dbReference>
<name>A0AAU9JPU5_9CILI</name>
<evidence type="ECO:0000313" key="3">
    <source>
        <dbReference type="Proteomes" id="UP001162131"/>
    </source>
</evidence>
<organism evidence="2 3">
    <name type="scientific">Blepharisma stoltei</name>
    <dbReference type="NCBI Taxonomy" id="1481888"/>
    <lineage>
        <taxon>Eukaryota</taxon>
        <taxon>Sar</taxon>
        <taxon>Alveolata</taxon>
        <taxon>Ciliophora</taxon>
        <taxon>Postciliodesmatophora</taxon>
        <taxon>Heterotrichea</taxon>
        <taxon>Heterotrichida</taxon>
        <taxon>Blepharismidae</taxon>
        <taxon>Blepharisma</taxon>
    </lineage>
</organism>
<protein>
    <recommendedName>
        <fullName evidence="4">Enoyl-CoA hydratase/isomerase</fullName>
    </recommendedName>
</protein>
<dbReference type="SUPFAM" id="SSF52096">
    <property type="entry name" value="ClpP/crotonase"/>
    <property type="match status" value="1"/>
</dbReference>
<comment type="caution">
    <text evidence="2">The sequence shown here is derived from an EMBL/GenBank/DDBJ whole genome shotgun (WGS) entry which is preliminary data.</text>
</comment>
<evidence type="ECO:0000313" key="2">
    <source>
        <dbReference type="EMBL" id="CAG9327744.1"/>
    </source>
</evidence>
<reference evidence="2" key="1">
    <citation type="submission" date="2021-09" db="EMBL/GenBank/DDBJ databases">
        <authorList>
            <consortium name="AG Swart"/>
            <person name="Singh M."/>
            <person name="Singh A."/>
            <person name="Seah K."/>
            <person name="Emmerich C."/>
        </authorList>
    </citation>
    <scope>NUCLEOTIDE SEQUENCE</scope>
    <source>
        <strain evidence="2">ATCC30299</strain>
    </source>
</reference>
<dbReference type="GO" id="GO:0005777">
    <property type="term" value="C:peroxisome"/>
    <property type="evidence" value="ECO:0007669"/>
    <property type="project" value="TreeGrafter"/>
</dbReference>
<keyword evidence="1" id="KW-1133">Transmembrane helix</keyword>
<keyword evidence="1" id="KW-0812">Transmembrane</keyword>
<dbReference type="GO" id="GO:0004165">
    <property type="term" value="F:delta(3)-delta(2)-enoyl-CoA isomerase activity"/>
    <property type="evidence" value="ECO:0007669"/>
    <property type="project" value="TreeGrafter"/>
</dbReference>
<dbReference type="AlphaFoldDB" id="A0AAU9JPU5"/>
<dbReference type="Pfam" id="PF00378">
    <property type="entry name" value="ECH_1"/>
    <property type="match status" value="1"/>
</dbReference>
<feature type="transmembrane region" description="Helical" evidence="1">
    <location>
        <begin position="67"/>
        <end position="86"/>
    </location>
</feature>
<sequence>MSELVQEGNIFILSIPISFMIPRVEEIHKLLDIVENHEGPTALIITSKHHKIFSAGMDLKYMQKHGAWTGLSIFSALMGLYGRLLSFKVPTIAALNGHTIAGGLIFALSVDYRIMARGKFTIKMTELGLGAVIPRGGNVVLSTKLTPSVHRDLVLRCKEYSCEEALANNIVDELVESQDLMIRARELANELASLGEKKDVYICVKKSMYYDTIDINLKAEIKKIEWKIMGKEESKL</sequence>
<accession>A0AAU9JPU5</accession>
<feature type="transmembrane region" description="Helical" evidence="1">
    <location>
        <begin position="92"/>
        <end position="114"/>
    </location>
</feature>
<dbReference type="InterPro" id="IPR001753">
    <property type="entry name" value="Enoyl-CoA_hydra/iso"/>
</dbReference>
<keyword evidence="3" id="KW-1185">Reference proteome</keyword>
<dbReference type="EMBL" id="CAJZBQ010000044">
    <property type="protein sequence ID" value="CAG9327744.1"/>
    <property type="molecule type" value="Genomic_DNA"/>
</dbReference>
<dbReference type="Gene3D" id="3.90.226.10">
    <property type="entry name" value="2-enoyl-CoA Hydratase, Chain A, domain 1"/>
    <property type="match status" value="1"/>
</dbReference>
<gene>
    <name evidence="2" type="ORF">BSTOLATCC_MIC44372</name>
</gene>
<evidence type="ECO:0008006" key="4">
    <source>
        <dbReference type="Google" id="ProtNLM"/>
    </source>
</evidence>
<dbReference type="CDD" id="cd06558">
    <property type="entry name" value="crotonase-like"/>
    <property type="match status" value="1"/>
</dbReference>
<dbReference type="PANTHER" id="PTHR11941:SF75">
    <property type="entry name" value="ENOYL-COA HYDRATASE_ISOMERASE FAMILY PROTEIN"/>
    <property type="match status" value="1"/>
</dbReference>
<keyword evidence="1" id="KW-0472">Membrane</keyword>